<geneLocation type="chloroplast"/>
<keyword id="KW-0903">Direct protein sequencing</keyword>
<evidence type="ECO:0000256" key="1">
    <source>
        <dbReference type="SAM" id="MobiDB-lite"/>
    </source>
</evidence>
<dbReference type="AlphaFoldDB" id="Q9T2I7"/>
<organism>
    <name type="scientific">Nicotiana sylvestris</name>
    <name type="common">Wood tobacco</name>
    <name type="synonym">South American tobacco</name>
    <dbReference type="NCBI Taxonomy" id="4096"/>
    <lineage>
        <taxon>Eukaryota</taxon>
        <taxon>Viridiplantae</taxon>
        <taxon>Streptophyta</taxon>
        <taxon>Embryophyta</taxon>
        <taxon>Tracheophyta</taxon>
        <taxon>Spermatophyta</taxon>
        <taxon>Magnoliopsida</taxon>
        <taxon>eudicotyledons</taxon>
        <taxon>Gunneridae</taxon>
        <taxon>Pentapetalae</taxon>
        <taxon>asterids</taxon>
        <taxon>lamiids</taxon>
        <taxon>Solanales</taxon>
        <taxon>Solanaceae</taxon>
        <taxon>Nicotianoideae</taxon>
        <taxon>Nicotianeae</taxon>
        <taxon>Nicotiana</taxon>
    </lineage>
</organism>
<name>Q9T2I7_NICSY</name>
<accession>Q9T2I7</accession>
<reference key="1">
    <citation type="journal article" date="1993" name="Plant Physiol.">
        <title>Molecular heterogeneity of photosystem I. psaD, psaE, psaF, psaH, and psaL are all present in isoforms in Nicotiana spp.</title>
        <authorList>
            <person name="Obokata J."/>
            <person name="Mikami K."/>
            <person name="Hayashida N."/>
            <person name="Nakamura M."/>
            <person name="Sugiura M."/>
        </authorList>
    </citation>
    <scope>PROTEIN SEQUENCE</scope>
</reference>
<sequence>AEEAAPPAAAATAEPAEAPVKA</sequence>
<proteinExistence type="evidence at protein level"/>
<feature type="region of interest" description="Disordered" evidence="1">
    <location>
        <begin position="1"/>
        <end position="22"/>
    </location>
</feature>
<protein>
    <submittedName>
        <fullName>14.3 photosystem I PSAE protein</fullName>
    </submittedName>
</protein>